<dbReference type="Pfam" id="PF00378">
    <property type="entry name" value="ECH_1"/>
    <property type="match status" value="1"/>
</dbReference>
<dbReference type="PANTHER" id="PTHR43459:SF1">
    <property type="entry name" value="EG:BACN32G11.4 PROTEIN"/>
    <property type="match status" value="1"/>
</dbReference>
<proteinExistence type="predicted"/>
<dbReference type="RefSeq" id="WP_161927840.1">
    <property type="nucleotide sequence ID" value="NZ_BJOU01000002.1"/>
</dbReference>
<protein>
    <submittedName>
        <fullName evidence="1">Putative enoyl-CoA hydratase/isomerase</fullName>
    </submittedName>
</protein>
<name>A0A7I9UZ11_9ACTN</name>
<evidence type="ECO:0000313" key="1">
    <source>
        <dbReference type="EMBL" id="GED98417.1"/>
    </source>
</evidence>
<sequence>MTDSSPATPSVSTADGVLTIAVSNPANGTALDDDAIAGATAALIELREGRRDEQVILLVGAGKNFCAGGNVAAFAGAEDRPAYLLELADQLHTMLGLINETSLPVVVAAKGWAAGAGMSLTLIGDVVVGGTSTKMRPAYSGIGLTPDGGMTWTLPRTVGAARARAIILTNRIVTAEQALEYGILSEIVDDERVDERAREIAVELAAGPSAALQATVGLLRQSPAASLSAQFDAEGASISRLSGEPTGIEGVDAFLAKRAPQWP</sequence>
<dbReference type="SUPFAM" id="SSF52096">
    <property type="entry name" value="ClpP/crotonase"/>
    <property type="match status" value="1"/>
</dbReference>
<gene>
    <name evidence="1" type="ORF">nbrc107697_24560</name>
</gene>
<dbReference type="EMBL" id="BJOU01000002">
    <property type="protein sequence ID" value="GED98417.1"/>
    <property type="molecule type" value="Genomic_DNA"/>
</dbReference>
<dbReference type="GO" id="GO:0016853">
    <property type="term" value="F:isomerase activity"/>
    <property type="evidence" value="ECO:0007669"/>
    <property type="project" value="UniProtKB-KW"/>
</dbReference>
<organism evidence="1 2">
    <name type="scientific">Gordonia crocea</name>
    <dbReference type="NCBI Taxonomy" id="589162"/>
    <lineage>
        <taxon>Bacteria</taxon>
        <taxon>Bacillati</taxon>
        <taxon>Actinomycetota</taxon>
        <taxon>Actinomycetes</taxon>
        <taxon>Mycobacteriales</taxon>
        <taxon>Gordoniaceae</taxon>
        <taxon>Gordonia</taxon>
    </lineage>
</organism>
<dbReference type="Gene3D" id="3.90.226.10">
    <property type="entry name" value="2-enoyl-CoA Hydratase, Chain A, domain 1"/>
    <property type="match status" value="1"/>
</dbReference>
<dbReference type="PANTHER" id="PTHR43459">
    <property type="entry name" value="ENOYL-COA HYDRATASE"/>
    <property type="match status" value="1"/>
</dbReference>
<keyword evidence="1" id="KW-0413">Isomerase</keyword>
<comment type="caution">
    <text evidence="1">The sequence shown here is derived from an EMBL/GenBank/DDBJ whole genome shotgun (WGS) entry which is preliminary data.</text>
</comment>
<keyword evidence="2" id="KW-1185">Reference proteome</keyword>
<dbReference type="CDD" id="cd06558">
    <property type="entry name" value="crotonase-like"/>
    <property type="match status" value="1"/>
</dbReference>
<dbReference type="Proteomes" id="UP000444980">
    <property type="component" value="Unassembled WGS sequence"/>
</dbReference>
<dbReference type="InterPro" id="IPR001753">
    <property type="entry name" value="Enoyl-CoA_hydra/iso"/>
</dbReference>
<evidence type="ECO:0000313" key="2">
    <source>
        <dbReference type="Proteomes" id="UP000444980"/>
    </source>
</evidence>
<dbReference type="OrthoDB" id="3473569at2"/>
<reference evidence="2" key="1">
    <citation type="submission" date="2019-06" db="EMBL/GenBank/DDBJ databases">
        <title>Gordonia isolated from sludge of a wastewater treatment plant.</title>
        <authorList>
            <person name="Tamura T."/>
            <person name="Aoyama K."/>
            <person name="Kang Y."/>
            <person name="Saito S."/>
            <person name="Akiyama N."/>
            <person name="Yazawa K."/>
            <person name="Gonoi T."/>
            <person name="Mikami Y."/>
        </authorList>
    </citation>
    <scope>NUCLEOTIDE SEQUENCE [LARGE SCALE GENOMIC DNA]</scope>
    <source>
        <strain evidence="2">NBRC 107697</strain>
    </source>
</reference>
<accession>A0A7I9UZ11</accession>
<dbReference type="AlphaFoldDB" id="A0A7I9UZ11"/>
<dbReference type="InterPro" id="IPR029045">
    <property type="entry name" value="ClpP/crotonase-like_dom_sf"/>
</dbReference>